<dbReference type="PANTHER" id="PTHR43798">
    <property type="entry name" value="MONOACYLGLYCEROL LIPASE"/>
    <property type="match status" value="1"/>
</dbReference>
<organism evidence="7 8">
    <name type="scientific">Candidatus Methylopumilus turicensis</name>
    <dbReference type="NCBI Taxonomy" id="1581680"/>
    <lineage>
        <taxon>Bacteria</taxon>
        <taxon>Pseudomonadati</taxon>
        <taxon>Pseudomonadota</taxon>
        <taxon>Betaproteobacteria</taxon>
        <taxon>Nitrosomonadales</taxon>
        <taxon>Methylophilaceae</taxon>
        <taxon>Candidatus Methylopumilus</taxon>
    </lineage>
</organism>
<dbReference type="KEGG" id="mbac:BN1209_0393"/>
<dbReference type="PANTHER" id="PTHR43798:SF31">
    <property type="entry name" value="AB HYDROLASE SUPERFAMILY PROTEIN YCLE"/>
    <property type="match status" value="1"/>
</dbReference>
<dbReference type="RefSeq" id="WP_045750713.1">
    <property type="nucleotide sequence ID" value="NZ_LN794158.1"/>
</dbReference>
<dbReference type="Proteomes" id="UP000056322">
    <property type="component" value="Chromosome 1"/>
</dbReference>
<keyword evidence="2 5" id="KW-0963">Cytoplasm</keyword>
<keyword evidence="1 5" id="KW-0719">Serine esterase</keyword>
<evidence type="ECO:0000256" key="5">
    <source>
        <dbReference type="HAMAP-Rule" id="MF_01260"/>
    </source>
</evidence>
<dbReference type="HOGENOM" id="CLU_020336_12_2_4"/>
<dbReference type="UniPathway" id="UPA00078"/>
<name>A0A0B7IWI2_9PROT</name>
<comment type="pathway">
    <text evidence="5">Cofactor biosynthesis; biotin biosynthesis.</text>
</comment>
<sequence length="252" mass="27494">MSLHIEKIGQGEPLVMIHGWGMHSGMWMQARDLLSQHFELHLVDLPGMGHSDNIDVYNLHTIAEKVAQEMPANAYLLGWSLGGLIATKIALITPIKKLILVGSTPCFVARDDWQQGMPSDVFESFFAGAMQDYQGTMNKLLALIAMGSGNARATSKILREALSLRPAPHQQGLLGALDILRTGDVRADLPSLKMPTLVIHGTHDKLASLSAAEWTAKTLPNAALLTLPSAAHEPFISHPELFSQKVTEFLHL</sequence>
<comment type="similarity">
    <text evidence="5">Belongs to the AB hydrolase superfamily. Carboxylesterase BioH family.</text>
</comment>
<feature type="binding site" evidence="5">
    <location>
        <begin position="80"/>
        <end position="81"/>
    </location>
    <ligand>
        <name>substrate</name>
    </ligand>
</feature>
<proteinExistence type="inferred from homology"/>
<evidence type="ECO:0000313" key="7">
    <source>
        <dbReference type="EMBL" id="CEN55442.1"/>
    </source>
</evidence>
<dbReference type="Gene3D" id="3.40.50.1820">
    <property type="entry name" value="alpha/beta hydrolase"/>
    <property type="match status" value="1"/>
</dbReference>
<gene>
    <name evidence="5 7" type="primary">bioH</name>
    <name evidence="7" type="ORF">BN1209_0393</name>
</gene>
<comment type="subcellular location">
    <subcellularLocation>
        <location evidence="5">Cytoplasm</location>
    </subcellularLocation>
</comment>
<evidence type="ECO:0000259" key="6">
    <source>
        <dbReference type="Pfam" id="PF00561"/>
    </source>
</evidence>
<dbReference type="OrthoDB" id="9798888at2"/>
<evidence type="ECO:0000256" key="4">
    <source>
        <dbReference type="ARBA" id="ARBA00022801"/>
    </source>
</evidence>
<comment type="subunit">
    <text evidence="5">Monomer.</text>
</comment>
<feature type="binding site" evidence="5">
    <location>
        <position position="232"/>
    </location>
    <ligand>
        <name>substrate</name>
    </ligand>
</feature>
<dbReference type="AlphaFoldDB" id="A0A0B7IWI2"/>
<feature type="active site" evidence="5">
    <location>
        <position position="204"/>
    </location>
</feature>
<evidence type="ECO:0000256" key="2">
    <source>
        <dbReference type="ARBA" id="ARBA00022490"/>
    </source>
</evidence>
<feature type="active site" evidence="5">
    <location>
        <position position="232"/>
    </location>
</feature>
<dbReference type="GO" id="GO:0090499">
    <property type="term" value="F:pimelyl-[acyl-carrier protein] methyl ester esterase activity"/>
    <property type="evidence" value="ECO:0007669"/>
    <property type="project" value="UniProtKB-EC"/>
</dbReference>
<comment type="function">
    <text evidence="5">The physiological role of BioH is to remove the methyl group introduced by BioC when the pimeloyl moiety is complete. It allows to synthesize pimeloyl-ACP via the fatty acid synthetic pathway through the hydrolysis of the ester bonds of pimeloyl-ACP esters.</text>
</comment>
<dbReference type="SUPFAM" id="SSF53474">
    <property type="entry name" value="alpha/beta-Hydrolases"/>
    <property type="match status" value="1"/>
</dbReference>
<keyword evidence="3 5" id="KW-0093">Biotin biosynthesis</keyword>
<accession>A0A0B7IWI2</accession>
<feature type="binding site" evidence="5">
    <location>
        <position position="20"/>
    </location>
    <ligand>
        <name>substrate</name>
    </ligand>
</feature>
<dbReference type="InterPro" id="IPR010076">
    <property type="entry name" value="BioH"/>
</dbReference>
<reference evidence="8" key="1">
    <citation type="submission" date="2014-12" db="EMBL/GenBank/DDBJ databases">
        <authorList>
            <person name="Salcher M.M."/>
        </authorList>
    </citation>
    <scope>NUCLEOTIDE SEQUENCE [LARGE SCALE GENOMIC DNA]</scope>
    <source>
        <strain evidence="8">MMS-10A-171</strain>
    </source>
</reference>
<dbReference type="STRING" id="1581680.BN1209_0393"/>
<dbReference type="InterPro" id="IPR029058">
    <property type="entry name" value="AB_hydrolase_fold"/>
</dbReference>
<evidence type="ECO:0000256" key="3">
    <source>
        <dbReference type="ARBA" id="ARBA00022756"/>
    </source>
</evidence>
<dbReference type="EMBL" id="LN794158">
    <property type="protein sequence ID" value="CEN55442.1"/>
    <property type="molecule type" value="Genomic_DNA"/>
</dbReference>
<dbReference type="GO" id="GO:0005737">
    <property type="term" value="C:cytoplasm"/>
    <property type="evidence" value="ECO:0007669"/>
    <property type="project" value="UniProtKB-SubCell"/>
</dbReference>
<dbReference type="GO" id="GO:0009102">
    <property type="term" value="P:biotin biosynthetic process"/>
    <property type="evidence" value="ECO:0007669"/>
    <property type="project" value="UniProtKB-UniRule"/>
</dbReference>
<dbReference type="InterPro" id="IPR050266">
    <property type="entry name" value="AB_hydrolase_sf"/>
</dbReference>
<dbReference type="NCBIfam" id="TIGR01738">
    <property type="entry name" value="bioH"/>
    <property type="match status" value="1"/>
</dbReference>
<dbReference type="Pfam" id="PF00561">
    <property type="entry name" value="Abhydrolase_1"/>
    <property type="match status" value="1"/>
</dbReference>
<protein>
    <recommendedName>
        <fullName evidence="5">Pimeloyl-[acyl-carrier protein] methyl ester esterase</fullName>
        <ecNumber evidence="5">3.1.1.85</ecNumber>
    </recommendedName>
    <alternativeName>
        <fullName evidence="5">Biotin synthesis protein BioH</fullName>
    </alternativeName>
    <alternativeName>
        <fullName evidence="5">Carboxylesterase BioH</fullName>
    </alternativeName>
</protein>
<dbReference type="HAMAP" id="MF_01260">
    <property type="entry name" value="Carboxylester"/>
    <property type="match status" value="1"/>
</dbReference>
<keyword evidence="4 5" id="KW-0378">Hydrolase</keyword>
<evidence type="ECO:0000313" key="8">
    <source>
        <dbReference type="Proteomes" id="UP000056322"/>
    </source>
</evidence>
<evidence type="ECO:0000256" key="1">
    <source>
        <dbReference type="ARBA" id="ARBA00022487"/>
    </source>
</evidence>
<feature type="active site" description="Nucleophile" evidence="5">
    <location>
        <position position="80"/>
    </location>
</feature>
<comment type="catalytic activity">
    <reaction evidence="5">
        <text>6-carboxyhexanoyl-[ACP] methyl ester + H2O = 6-carboxyhexanoyl-[ACP] + methanol + H(+)</text>
        <dbReference type="Rhea" id="RHEA:42700"/>
        <dbReference type="Rhea" id="RHEA-COMP:9955"/>
        <dbReference type="Rhea" id="RHEA-COMP:10186"/>
        <dbReference type="ChEBI" id="CHEBI:15377"/>
        <dbReference type="ChEBI" id="CHEBI:15378"/>
        <dbReference type="ChEBI" id="CHEBI:17790"/>
        <dbReference type="ChEBI" id="CHEBI:78846"/>
        <dbReference type="ChEBI" id="CHEBI:82735"/>
        <dbReference type="EC" id="3.1.1.85"/>
    </reaction>
</comment>
<keyword evidence="8" id="KW-1185">Reference proteome</keyword>
<comment type="caution">
    <text evidence="5">Lacks conserved residue(s) required for the propagation of feature annotation.</text>
</comment>
<dbReference type="InterPro" id="IPR000073">
    <property type="entry name" value="AB_hydrolase_1"/>
</dbReference>
<feature type="domain" description="AB hydrolase-1" evidence="6">
    <location>
        <begin position="13"/>
        <end position="239"/>
    </location>
</feature>
<dbReference type="GO" id="GO:0016020">
    <property type="term" value="C:membrane"/>
    <property type="evidence" value="ECO:0007669"/>
    <property type="project" value="TreeGrafter"/>
</dbReference>
<dbReference type="EC" id="3.1.1.85" evidence="5"/>